<dbReference type="InterPro" id="IPR008914">
    <property type="entry name" value="PEBP"/>
</dbReference>
<sequence>MGTSLTALLLGFVMVAAGEEEEENDPCVYENLPYEDTGLCKGLDVFYPEVGNVACMFIPDCNNFRHKITYWMEPIVKFPRALEGATYTLMMVDPDAPSRSEPTKRYWRHWLVTDIKFTCLSLSPPAAYKPPSPPANSGFHRYQLLVYLQERNEVLSLLPSESKSRGSWNMESFLNRFHLREPEASTQFMTQNSHDSPMIQAFRGDVRYFKDKPK</sequence>
<name>A0A8C5ZNW1_MARMA</name>
<dbReference type="Pfam" id="PF01161">
    <property type="entry name" value="PBP"/>
    <property type="match status" value="1"/>
</dbReference>
<evidence type="ECO:0000256" key="1">
    <source>
        <dbReference type="SAM" id="SignalP"/>
    </source>
</evidence>
<reference evidence="2" key="2">
    <citation type="submission" date="2025-09" db="UniProtKB">
        <authorList>
            <consortium name="Ensembl"/>
        </authorList>
    </citation>
    <scope>IDENTIFICATION</scope>
</reference>
<proteinExistence type="predicted"/>
<dbReference type="PANTHER" id="PTHR11362">
    <property type="entry name" value="PHOSPHATIDYLETHANOLAMINE-BINDING PROTEIN"/>
    <property type="match status" value="1"/>
</dbReference>
<dbReference type="GeneTree" id="ENSGT00940000162387"/>
<dbReference type="CDD" id="cd00866">
    <property type="entry name" value="PEBP_euk"/>
    <property type="match status" value="1"/>
</dbReference>
<reference evidence="2" key="1">
    <citation type="submission" date="2025-08" db="UniProtKB">
        <authorList>
            <consortium name="Ensembl"/>
        </authorList>
    </citation>
    <scope>IDENTIFICATION</scope>
</reference>
<keyword evidence="3" id="KW-1185">Reference proteome</keyword>
<organism evidence="2 3">
    <name type="scientific">Marmota marmota marmota</name>
    <name type="common">Alpine marmot</name>
    <dbReference type="NCBI Taxonomy" id="9994"/>
    <lineage>
        <taxon>Eukaryota</taxon>
        <taxon>Metazoa</taxon>
        <taxon>Chordata</taxon>
        <taxon>Craniata</taxon>
        <taxon>Vertebrata</taxon>
        <taxon>Euteleostomi</taxon>
        <taxon>Mammalia</taxon>
        <taxon>Eutheria</taxon>
        <taxon>Euarchontoglires</taxon>
        <taxon>Glires</taxon>
        <taxon>Rodentia</taxon>
        <taxon>Sciuromorpha</taxon>
        <taxon>Sciuridae</taxon>
        <taxon>Xerinae</taxon>
        <taxon>Marmotini</taxon>
        <taxon>Marmota</taxon>
    </lineage>
</organism>
<dbReference type="Gene3D" id="3.90.280.10">
    <property type="entry name" value="PEBP-like"/>
    <property type="match status" value="1"/>
</dbReference>
<dbReference type="SUPFAM" id="SSF49777">
    <property type="entry name" value="PEBP-like"/>
    <property type="match status" value="1"/>
</dbReference>
<dbReference type="Ensembl" id="ENSMMMT00000018023.1">
    <property type="protein sequence ID" value="ENSMMMP00000015825.1"/>
    <property type="gene ID" value="ENSMMMG00000014076.1"/>
</dbReference>
<gene>
    <name evidence="2" type="primary">PEBP4</name>
</gene>
<evidence type="ECO:0000313" key="3">
    <source>
        <dbReference type="Proteomes" id="UP000694407"/>
    </source>
</evidence>
<dbReference type="Proteomes" id="UP000694407">
    <property type="component" value="Unplaced"/>
</dbReference>
<protein>
    <submittedName>
        <fullName evidence="2">Phosphatidylethanolamine binding protein 4</fullName>
    </submittedName>
</protein>
<accession>A0A8C5ZNW1</accession>
<dbReference type="InterPro" id="IPR036610">
    <property type="entry name" value="PEBP-like_sf"/>
</dbReference>
<dbReference type="AlphaFoldDB" id="A0A8C5ZNW1"/>
<dbReference type="InterPro" id="IPR035810">
    <property type="entry name" value="PEBP_euk"/>
</dbReference>
<evidence type="ECO:0000313" key="2">
    <source>
        <dbReference type="Ensembl" id="ENSMMMP00000015825.1"/>
    </source>
</evidence>
<feature type="chain" id="PRO_5034606555" evidence="1">
    <location>
        <begin position="19"/>
        <end position="214"/>
    </location>
</feature>
<feature type="signal peptide" evidence="1">
    <location>
        <begin position="1"/>
        <end position="18"/>
    </location>
</feature>
<keyword evidence="1" id="KW-0732">Signal</keyword>
<dbReference type="PANTHER" id="PTHR11362:SF82">
    <property type="entry name" value="PHOSPHATIDYLETHANOLAMINE-BINDING PROTEIN 4"/>
    <property type="match status" value="1"/>
</dbReference>